<dbReference type="SUPFAM" id="SSF103473">
    <property type="entry name" value="MFS general substrate transporter"/>
    <property type="match status" value="1"/>
</dbReference>
<feature type="transmembrane region" description="Helical" evidence="6">
    <location>
        <begin position="378"/>
        <end position="404"/>
    </location>
</feature>
<sequence>MSSTDSKVDKTRKGKGKDYLSPGSSLSLSSSKHWAGSGFSIPHDSVLDISEIPPLPAEIDIVQVPWWTSKRFQLSIICFFGSLVAQATRVCLSIAIVSMVADPRQSSQSVNTTNSINYTIIEPHHTPEGRYCPDVEKVDNIAGELHWNKKLQGLILGSFFWGYLLLQLFTGWLSARFGAKRVIGLSFIGIVLATMLSPVSARIGPYLFMAVRILLGIFQCTYYPSMQTLWTNWSPPHERSRLLGIAYAGNALGNAVVLPLGGILSRYGFDGGWPSVFYVIGMFSAIWTCIWLIFCYDFPSNHPTISTEEKKYIEFYLGIQDTATKRKNPVPFAAIIRSKAVYSIIVAHFCANFGNYLFTTQLPTYYKDVLKLKTETNGFYSMLPYLVLWILMLFAGFLADFIIMKNMLSILNTRKLMTYIGMVGPGLLLIGLGYMECDQHAEAITMVTLTIGLCAFHMSGFFVNMSDITPAYAGTIMSISNTFATSPGIIAPYIAGVLTTNGTRSEWQMTYYVSAGVLMAGSLFYGLLAEGEVQSWGHVHHIREEEIGLAVDDTTVKHDAKSINKLSTDNIA</sequence>
<evidence type="ECO:0000313" key="9">
    <source>
        <dbReference type="Proteomes" id="UP000030746"/>
    </source>
</evidence>
<dbReference type="FunFam" id="1.20.1250.20:FF:000532">
    <property type="entry name" value="SLC (SoLute Carrier) homolog"/>
    <property type="match status" value="1"/>
</dbReference>
<dbReference type="Gene3D" id="1.20.1250.20">
    <property type="entry name" value="MFS general substrate transporter like domains"/>
    <property type="match status" value="2"/>
</dbReference>
<dbReference type="Pfam" id="PF07690">
    <property type="entry name" value="MFS_1"/>
    <property type="match status" value="1"/>
</dbReference>
<evidence type="ECO:0000256" key="2">
    <source>
        <dbReference type="ARBA" id="ARBA00022692"/>
    </source>
</evidence>
<feature type="transmembrane region" description="Helical" evidence="6">
    <location>
        <begin position="76"/>
        <end position="101"/>
    </location>
</feature>
<dbReference type="KEGG" id="lgi:LOTGIDRAFT_161420"/>
<accession>V4ABL8</accession>
<evidence type="ECO:0000256" key="1">
    <source>
        <dbReference type="ARBA" id="ARBA00004141"/>
    </source>
</evidence>
<dbReference type="GeneID" id="20238691"/>
<evidence type="ECO:0000256" key="5">
    <source>
        <dbReference type="SAM" id="MobiDB-lite"/>
    </source>
</evidence>
<dbReference type="PANTHER" id="PTHR11662">
    <property type="entry name" value="SOLUTE CARRIER FAMILY 17"/>
    <property type="match status" value="1"/>
</dbReference>
<evidence type="ECO:0000313" key="8">
    <source>
        <dbReference type="EMBL" id="ESO94212.1"/>
    </source>
</evidence>
<feature type="region of interest" description="Disordered" evidence="5">
    <location>
        <begin position="1"/>
        <end position="26"/>
    </location>
</feature>
<dbReference type="AlphaFoldDB" id="V4ABL8"/>
<feature type="transmembrane region" description="Helical" evidence="6">
    <location>
        <begin position="509"/>
        <end position="528"/>
    </location>
</feature>
<feature type="transmembrane region" description="Helical" evidence="6">
    <location>
        <begin position="340"/>
        <end position="358"/>
    </location>
</feature>
<dbReference type="GO" id="GO:0022857">
    <property type="term" value="F:transmembrane transporter activity"/>
    <property type="evidence" value="ECO:0007669"/>
    <property type="project" value="InterPro"/>
</dbReference>
<dbReference type="OrthoDB" id="2985014at2759"/>
<evidence type="ECO:0000256" key="3">
    <source>
        <dbReference type="ARBA" id="ARBA00022989"/>
    </source>
</evidence>
<feature type="transmembrane region" description="Helical" evidence="6">
    <location>
        <begin position="416"/>
        <end position="435"/>
    </location>
</feature>
<dbReference type="GO" id="GO:0016020">
    <property type="term" value="C:membrane"/>
    <property type="evidence" value="ECO:0007669"/>
    <property type="project" value="UniProtKB-SubCell"/>
</dbReference>
<name>V4ABL8_LOTGI</name>
<dbReference type="EMBL" id="KB201847">
    <property type="protein sequence ID" value="ESO94212.1"/>
    <property type="molecule type" value="Genomic_DNA"/>
</dbReference>
<feature type="compositionally biased region" description="Basic and acidic residues" evidence="5">
    <location>
        <begin position="1"/>
        <end position="11"/>
    </location>
</feature>
<dbReference type="GO" id="GO:0006820">
    <property type="term" value="P:monoatomic anion transport"/>
    <property type="evidence" value="ECO:0007669"/>
    <property type="project" value="TreeGrafter"/>
</dbReference>
<dbReference type="CDD" id="cd17318">
    <property type="entry name" value="MFS_SLC17"/>
    <property type="match status" value="1"/>
</dbReference>
<gene>
    <name evidence="8" type="ORF">LOTGIDRAFT_161420</name>
</gene>
<dbReference type="Proteomes" id="UP000030746">
    <property type="component" value="Unassembled WGS sequence"/>
</dbReference>
<feature type="transmembrane region" description="Helical" evidence="6">
    <location>
        <begin position="182"/>
        <end position="200"/>
    </location>
</feature>
<organism evidence="8 9">
    <name type="scientific">Lottia gigantea</name>
    <name type="common">Giant owl limpet</name>
    <dbReference type="NCBI Taxonomy" id="225164"/>
    <lineage>
        <taxon>Eukaryota</taxon>
        <taxon>Metazoa</taxon>
        <taxon>Spiralia</taxon>
        <taxon>Lophotrochozoa</taxon>
        <taxon>Mollusca</taxon>
        <taxon>Gastropoda</taxon>
        <taxon>Patellogastropoda</taxon>
        <taxon>Lottioidea</taxon>
        <taxon>Lottiidae</taxon>
        <taxon>Lottia</taxon>
    </lineage>
</organism>
<feature type="transmembrane region" description="Helical" evidence="6">
    <location>
        <begin position="475"/>
        <end position="497"/>
    </location>
</feature>
<feature type="domain" description="Major facilitator superfamily (MFS) profile" evidence="7">
    <location>
        <begin position="74"/>
        <end position="533"/>
    </location>
</feature>
<reference evidence="8 9" key="1">
    <citation type="journal article" date="2013" name="Nature">
        <title>Insights into bilaterian evolution from three spiralian genomes.</title>
        <authorList>
            <person name="Simakov O."/>
            <person name="Marletaz F."/>
            <person name="Cho S.J."/>
            <person name="Edsinger-Gonzales E."/>
            <person name="Havlak P."/>
            <person name="Hellsten U."/>
            <person name="Kuo D.H."/>
            <person name="Larsson T."/>
            <person name="Lv J."/>
            <person name="Arendt D."/>
            <person name="Savage R."/>
            <person name="Osoegawa K."/>
            <person name="de Jong P."/>
            <person name="Grimwood J."/>
            <person name="Chapman J.A."/>
            <person name="Shapiro H."/>
            <person name="Aerts A."/>
            <person name="Otillar R.P."/>
            <person name="Terry A.Y."/>
            <person name="Boore J.L."/>
            <person name="Grigoriev I.V."/>
            <person name="Lindberg D.R."/>
            <person name="Seaver E.C."/>
            <person name="Weisblat D.A."/>
            <person name="Putnam N.H."/>
            <person name="Rokhsar D.S."/>
        </authorList>
    </citation>
    <scope>NUCLEOTIDE SEQUENCE [LARGE SCALE GENOMIC DNA]</scope>
</reference>
<dbReference type="InterPro" id="IPR020846">
    <property type="entry name" value="MFS_dom"/>
</dbReference>
<evidence type="ECO:0000259" key="7">
    <source>
        <dbReference type="PROSITE" id="PS50850"/>
    </source>
</evidence>
<dbReference type="RefSeq" id="XP_009055058.1">
    <property type="nucleotide sequence ID" value="XM_009056810.1"/>
</dbReference>
<dbReference type="HOGENOM" id="CLU_001265_5_0_1"/>
<dbReference type="InterPro" id="IPR011701">
    <property type="entry name" value="MFS"/>
</dbReference>
<keyword evidence="4 6" id="KW-0472">Membrane</keyword>
<keyword evidence="2 6" id="KW-0812">Transmembrane</keyword>
<feature type="transmembrane region" description="Helical" evidence="6">
    <location>
        <begin position="154"/>
        <end position="175"/>
    </location>
</feature>
<dbReference type="STRING" id="225164.V4ABL8"/>
<evidence type="ECO:0000256" key="6">
    <source>
        <dbReference type="SAM" id="Phobius"/>
    </source>
</evidence>
<comment type="subcellular location">
    <subcellularLocation>
        <location evidence="1">Membrane</location>
        <topology evidence="1">Multi-pass membrane protein</topology>
    </subcellularLocation>
</comment>
<feature type="transmembrane region" description="Helical" evidence="6">
    <location>
        <begin position="441"/>
        <end position="463"/>
    </location>
</feature>
<keyword evidence="3 6" id="KW-1133">Transmembrane helix</keyword>
<keyword evidence="9" id="KW-1185">Reference proteome</keyword>
<feature type="transmembrane region" description="Helical" evidence="6">
    <location>
        <begin position="276"/>
        <end position="296"/>
    </location>
</feature>
<feature type="transmembrane region" description="Helical" evidence="6">
    <location>
        <begin position="206"/>
        <end position="224"/>
    </location>
</feature>
<dbReference type="InterPro" id="IPR036259">
    <property type="entry name" value="MFS_trans_sf"/>
</dbReference>
<protein>
    <recommendedName>
        <fullName evidence="7">Major facilitator superfamily (MFS) profile domain-containing protein</fullName>
    </recommendedName>
</protein>
<evidence type="ECO:0000256" key="4">
    <source>
        <dbReference type="ARBA" id="ARBA00023136"/>
    </source>
</evidence>
<dbReference type="PROSITE" id="PS50850">
    <property type="entry name" value="MFS"/>
    <property type="match status" value="1"/>
</dbReference>
<dbReference type="CTD" id="20238691"/>
<proteinExistence type="predicted"/>
<dbReference type="InterPro" id="IPR050382">
    <property type="entry name" value="MFS_Na/Anion_cotransporter"/>
</dbReference>
<dbReference type="OMA" id="PLWAVAM"/>
<dbReference type="PANTHER" id="PTHR11662:SF40">
    <property type="entry name" value="MAJOR FACILITATOR SUPERFAMILY (MFS) PROFILE DOMAIN-CONTAINING PROTEIN"/>
    <property type="match status" value="1"/>
</dbReference>
<feature type="transmembrane region" description="Helical" evidence="6">
    <location>
        <begin position="245"/>
        <end position="264"/>
    </location>
</feature>